<dbReference type="VEuPathDB" id="FungiDB:CPAG_02904"/>
<proteinExistence type="predicted"/>
<sequence>MASASWPELCRAWFIEQVAQGNSSEKATKVPDEVAFWRAWHSSSHGLQATLSVAFLEVPPPTPHTAAGMAEGGLDRPTQKRDARTNQRNPVLWVVLKGRDTKETKRAA</sequence>
<reference evidence="3" key="3">
    <citation type="journal article" date="2010" name="Genome Res.">
        <title>Population genomic sequencing of Coccidioides fungi reveals recent hybridization and transposon control.</title>
        <authorList>
            <person name="Neafsey D.E."/>
            <person name="Barker B.M."/>
            <person name="Sharpton T.J."/>
            <person name="Stajich J.E."/>
            <person name="Park D.J."/>
            <person name="Whiston E."/>
            <person name="Hung C.-Y."/>
            <person name="McMahan C."/>
            <person name="White J."/>
            <person name="Sykes S."/>
            <person name="Heiman D."/>
            <person name="Young S."/>
            <person name="Zeng Q."/>
            <person name="Abouelleil A."/>
            <person name="Aftuck L."/>
            <person name="Bessette D."/>
            <person name="Brown A."/>
            <person name="FitzGerald M."/>
            <person name="Lui A."/>
            <person name="Macdonald J.P."/>
            <person name="Priest M."/>
            <person name="Orbach M.J."/>
            <person name="Galgiani J.N."/>
            <person name="Kirkland T.N."/>
            <person name="Cole G.T."/>
            <person name="Birren B.W."/>
            <person name="Henn M.R."/>
            <person name="Taylor J.W."/>
            <person name="Rounsley S.D."/>
        </authorList>
    </citation>
    <scope>NUCLEOTIDE SEQUENCE [LARGE SCALE GENOMIC DNA]</scope>
    <source>
        <strain evidence="3">RMSCC 3488</strain>
    </source>
</reference>
<name>A0A0J6FBD8_COCPO</name>
<dbReference type="EMBL" id="DS268110">
    <property type="protein sequence ID" value="KMM66565.1"/>
    <property type="molecule type" value="Genomic_DNA"/>
</dbReference>
<evidence type="ECO:0000313" key="3">
    <source>
        <dbReference type="Proteomes" id="UP000054567"/>
    </source>
</evidence>
<dbReference type="AlphaFoldDB" id="A0A0J6FBD8"/>
<reference evidence="2 3" key="1">
    <citation type="submission" date="2007-06" db="EMBL/GenBank/DDBJ databases">
        <title>The Genome Sequence of Coccidioides posadasii RMSCC_3488.</title>
        <authorList>
            <consortium name="Coccidioides Genome Resources Consortium"/>
            <consortium name="The Broad Institute Genome Sequencing Platform"/>
            <person name="Henn M.R."/>
            <person name="Sykes S."/>
            <person name="Young S."/>
            <person name="Jaffe D."/>
            <person name="Berlin A."/>
            <person name="Alvarez P."/>
            <person name="Butler J."/>
            <person name="Gnerre S."/>
            <person name="Grabherr M."/>
            <person name="Mauceli E."/>
            <person name="Brockman W."/>
            <person name="Kodira C."/>
            <person name="Alvarado L."/>
            <person name="Zeng Q."/>
            <person name="Crawford M."/>
            <person name="Antoine C."/>
            <person name="Devon K."/>
            <person name="Galgiani J."/>
            <person name="Orsborn K."/>
            <person name="Lewis M.L."/>
            <person name="Nusbaum C."/>
            <person name="Galagan J."/>
            <person name="Birren B."/>
        </authorList>
    </citation>
    <scope>NUCLEOTIDE SEQUENCE [LARGE SCALE GENOMIC DNA]</scope>
    <source>
        <strain evidence="2 3">RMSCC 3488</strain>
    </source>
</reference>
<protein>
    <submittedName>
        <fullName evidence="2">Uncharacterized protein</fullName>
    </submittedName>
</protein>
<dbReference type="Proteomes" id="UP000054567">
    <property type="component" value="Unassembled WGS sequence"/>
</dbReference>
<evidence type="ECO:0000313" key="2">
    <source>
        <dbReference type="EMBL" id="KMM66565.1"/>
    </source>
</evidence>
<gene>
    <name evidence="2" type="ORF">CPAG_02904</name>
</gene>
<feature type="region of interest" description="Disordered" evidence="1">
    <location>
        <begin position="62"/>
        <end position="90"/>
    </location>
</feature>
<feature type="compositionally biased region" description="Basic and acidic residues" evidence="1">
    <location>
        <begin position="73"/>
        <end position="85"/>
    </location>
</feature>
<reference evidence="3" key="2">
    <citation type="journal article" date="2009" name="Genome Res.">
        <title>Comparative genomic analyses of the human fungal pathogens Coccidioides and their relatives.</title>
        <authorList>
            <person name="Sharpton T.J."/>
            <person name="Stajich J.E."/>
            <person name="Rounsley S.D."/>
            <person name="Gardner M.J."/>
            <person name="Wortman J.R."/>
            <person name="Jordar V.S."/>
            <person name="Maiti R."/>
            <person name="Kodira C.D."/>
            <person name="Neafsey D.E."/>
            <person name="Zeng Q."/>
            <person name="Hung C.-Y."/>
            <person name="McMahan C."/>
            <person name="Muszewska A."/>
            <person name="Grynberg M."/>
            <person name="Mandel M.A."/>
            <person name="Kellner E.M."/>
            <person name="Barker B.M."/>
            <person name="Galgiani J.N."/>
            <person name="Orbach M.J."/>
            <person name="Kirkland T.N."/>
            <person name="Cole G.T."/>
            <person name="Henn M.R."/>
            <person name="Birren B.W."/>
            <person name="Taylor J.W."/>
        </authorList>
    </citation>
    <scope>NUCLEOTIDE SEQUENCE [LARGE SCALE GENOMIC DNA]</scope>
    <source>
        <strain evidence="3">RMSCC 3488</strain>
    </source>
</reference>
<organism evidence="2 3">
    <name type="scientific">Coccidioides posadasii RMSCC 3488</name>
    <dbReference type="NCBI Taxonomy" id="454284"/>
    <lineage>
        <taxon>Eukaryota</taxon>
        <taxon>Fungi</taxon>
        <taxon>Dikarya</taxon>
        <taxon>Ascomycota</taxon>
        <taxon>Pezizomycotina</taxon>
        <taxon>Eurotiomycetes</taxon>
        <taxon>Eurotiomycetidae</taxon>
        <taxon>Onygenales</taxon>
        <taxon>Onygenaceae</taxon>
        <taxon>Coccidioides</taxon>
    </lineage>
</organism>
<accession>A0A0J6FBD8</accession>
<evidence type="ECO:0000256" key="1">
    <source>
        <dbReference type="SAM" id="MobiDB-lite"/>
    </source>
</evidence>